<organism evidence="13 14">
    <name type="scientific">Seongchinamella unica</name>
    <dbReference type="NCBI Taxonomy" id="2547392"/>
    <lineage>
        <taxon>Bacteria</taxon>
        <taxon>Pseudomonadati</taxon>
        <taxon>Pseudomonadota</taxon>
        <taxon>Gammaproteobacteria</taxon>
        <taxon>Cellvibrionales</taxon>
        <taxon>Halieaceae</taxon>
        <taxon>Seongchinamella</taxon>
    </lineage>
</organism>
<dbReference type="AlphaFoldDB" id="A0A4V2ZWT8"/>
<sequence length="691" mass="75925">MRIKSICGGLTVALLTPMVSAQELEELVVSSRHDTRTIDVADTLSVSPDVAKLLREAPGANVNTNGPITGIPQYRGMFGPRIAVSLDGNQLAPSGPNWMDPPLSYAVSAQLESLEVYRGIAPVSVAQEAIGGAIDARRRRIDFGSSDAFTVEGRVAGSAQSANAGYQLDADLQAANQTQRFKVGAMLQDGDDAEFAGGEILPSRYERRRYDIGYGLRLGDHSLQVEYGYNDTGESGTPALPMDIDSFEGDLYDLTYRFAPAGDLALTTSFYASDLDHDMTNYHLRQPPGLAMWRQNIATTDNRGFKLKATLSDDAGTWTAGIDGFSEDHDSDIDNPNSPTFFVVNFNAAEREVLGAFIERQQDLGGQWSGELGLRVNRVSTDAGEVNGTPAMMMPPAQVLRDTFNAADRNQRDTNVDIVARLEYDMSQSLSLYVGLAQKQRSPSYQERYLWLPLEATGGLADGQVYLGNIELDPERSLGLEFGIDFQQSGLSLHPRLFYSRVDDYIQGTPLGTKHPATMMVRMMNMANGGNRADPLQFNNVNAELYGFDMDWRWQLSPSWSLSGLVNYVRGERRDVSDDLYRIAPTNVANRLTFAANRWDVSVESVLYASQDRVSGTNREPESAGYGVINLSARWRLTPALELAGGVDNVFDKTYRPHLGGYNRARNPDVGIGERLPGYGTNVFARVSYTL</sequence>
<evidence type="ECO:0000313" key="13">
    <source>
        <dbReference type="EMBL" id="TDG11351.1"/>
    </source>
</evidence>
<gene>
    <name evidence="13" type="ORF">E2F43_18340</name>
</gene>
<keyword evidence="2 8" id="KW-0813">Transport</keyword>
<dbReference type="InterPro" id="IPR012910">
    <property type="entry name" value="Plug_dom"/>
</dbReference>
<feature type="chain" id="PRO_5020336579" evidence="10">
    <location>
        <begin position="22"/>
        <end position="691"/>
    </location>
</feature>
<keyword evidence="3 8" id="KW-1134">Transmembrane beta strand</keyword>
<evidence type="ECO:0000256" key="8">
    <source>
        <dbReference type="PROSITE-ProRule" id="PRU01360"/>
    </source>
</evidence>
<evidence type="ECO:0000256" key="1">
    <source>
        <dbReference type="ARBA" id="ARBA00004571"/>
    </source>
</evidence>
<dbReference type="InterPro" id="IPR036942">
    <property type="entry name" value="Beta-barrel_TonB_sf"/>
</dbReference>
<dbReference type="InterPro" id="IPR037066">
    <property type="entry name" value="Plug_dom_sf"/>
</dbReference>
<dbReference type="Pfam" id="PF07715">
    <property type="entry name" value="Plug"/>
    <property type="match status" value="1"/>
</dbReference>
<keyword evidence="5 9" id="KW-0798">TonB box</keyword>
<evidence type="ECO:0000256" key="6">
    <source>
        <dbReference type="ARBA" id="ARBA00023136"/>
    </source>
</evidence>
<name>A0A4V2ZWT8_9GAMM</name>
<dbReference type="PROSITE" id="PS52016">
    <property type="entry name" value="TONB_DEPENDENT_REC_3"/>
    <property type="match status" value="1"/>
</dbReference>
<keyword evidence="7 8" id="KW-0998">Cell outer membrane</keyword>
<evidence type="ECO:0000259" key="11">
    <source>
        <dbReference type="Pfam" id="PF00593"/>
    </source>
</evidence>
<dbReference type="InterPro" id="IPR039426">
    <property type="entry name" value="TonB-dep_rcpt-like"/>
</dbReference>
<dbReference type="InterPro" id="IPR000531">
    <property type="entry name" value="Beta-barrel_TonB"/>
</dbReference>
<keyword evidence="4 8" id="KW-0812">Transmembrane</keyword>
<keyword evidence="13" id="KW-0675">Receptor</keyword>
<dbReference type="Pfam" id="PF00593">
    <property type="entry name" value="TonB_dep_Rec_b-barrel"/>
    <property type="match status" value="1"/>
</dbReference>
<evidence type="ECO:0000256" key="4">
    <source>
        <dbReference type="ARBA" id="ARBA00022692"/>
    </source>
</evidence>
<dbReference type="SUPFAM" id="SSF56935">
    <property type="entry name" value="Porins"/>
    <property type="match status" value="1"/>
</dbReference>
<dbReference type="GO" id="GO:0009279">
    <property type="term" value="C:cell outer membrane"/>
    <property type="evidence" value="ECO:0007669"/>
    <property type="project" value="UniProtKB-SubCell"/>
</dbReference>
<feature type="domain" description="TonB-dependent receptor plug" evidence="12">
    <location>
        <begin position="48"/>
        <end position="133"/>
    </location>
</feature>
<keyword evidence="6 8" id="KW-0472">Membrane</keyword>
<evidence type="ECO:0000313" key="14">
    <source>
        <dbReference type="Proteomes" id="UP000295554"/>
    </source>
</evidence>
<evidence type="ECO:0000259" key="12">
    <source>
        <dbReference type="Pfam" id="PF07715"/>
    </source>
</evidence>
<evidence type="ECO:0000256" key="3">
    <source>
        <dbReference type="ARBA" id="ARBA00022452"/>
    </source>
</evidence>
<keyword evidence="14" id="KW-1185">Reference proteome</keyword>
<evidence type="ECO:0000256" key="10">
    <source>
        <dbReference type="SAM" id="SignalP"/>
    </source>
</evidence>
<keyword evidence="10" id="KW-0732">Signal</keyword>
<comment type="caution">
    <text evidence="13">The sequence shown here is derived from an EMBL/GenBank/DDBJ whole genome shotgun (WGS) entry which is preliminary data.</text>
</comment>
<protein>
    <submittedName>
        <fullName evidence="13">TonB-dependent receptor</fullName>
    </submittedName>
</protein>
<comment type="similarity">
    <text evidence="8 9">Belongs to the TonB-dependent receptor family.</text>
</comment>
<feature type="domain" description="TonB-dependent receptor-like beta-barrel" evidence="11">
    <location>
        <begin position="204"/>
        <end position="650"/>
    </location>
</feature>
<dbReference type="GO" id="GO:0015344">
    <property type="term" value="F:siderophore uptake transmembrane transporter activity"/>
    <property type="evidence" value="ECO:0007669"/>
    <property type="project" value="TreeGrafter"/>
</dbReference>
<evidence type="ECO:0000256" key="2">
    <source>
        <dbReference type="ARBA" id="ARBA00022448"/>
    </source>
</evidence>
<dbReference type="GO" id="GO:0044718">
    <property type="term" value="P:siderophore transmembrane transport"/>
    <property type="evidence" value="ECO:0007669"/>
    <property type="project" value="TreeGrafter"/>
</dbReference>
<accession>A0A4V2ZWT8</accession>
<dbReference type="PANTHER" id="PTHR30069">
    <property type="entry name" value="TONB-DEPENDENT OUTER MEMBRANE RECEPTOR"/>
    <property type="match status" value="1"/>
</dbReference>
<reference evidence="13 14" key="1">
    <citation type="submission" date="2019-03" db="EMBL/GenBank/DDBJ databases">
        <title>Seongchinamella monodicae gen. nov., sp. nov., a novel member of the Gammaproteobacteria isolated from a tidal mudflat of beach.</title>
        <authorList>
            <person name="Yang H.G."/>
            <person name="Kang J.W."/>
            <person name="Lee S.D."/>
        </authorList>
    </citation>
    <scope>NUCLEOTIDE SEQUENCE [LARGE SCALE GENOMIC DNA]</scope>
    <source>
        <strain evidence="13 14">GH4-78</strain>
    </source>
</reference>
<dbReference type="Gene3D" id="2.170.130.10">
    <property type="entry name" value="TonB-dependent receptor, plug domain"/>
    <property type="match status" value="1"/>
</dbReference>
<dbReference type="Gene3D" id="2.40.170.20">
    <property type="entry name" value="TonB-dependent receptor, beta-barrel domain"/>
    <property type="match status" value="1"/>
</dbReference>
<comment type="subcellular location">
    <subcellularLocation>
        <location evidence="1 8">Cell outer membrane</location>
        <topology evidence="1 8">Multi-pass membrane protein</topology>
    </subcellularLocation>
</comment>
<dbReference type="RefSeq" id="WP_133215469.1">
    <property type="nucleotide sequence ID" value="NZ_SMSE01000006.1"/>
</dbReference>
<dbReference type="PANTHER" id="PTHR30069:SF49">
    <property type="entry name" value="OUTER MEMBRANE PROTEIN C"/>
    <property type="match status" value="1"/>
</dbReference>
<dbReference type="Proteomes" id="UP000295554">
    <property type="component" value="Unassembled WGS sequence"/>
</dbReference>
<evidence type="ECO:0000256" key="9">
    <source>
        <dbReference type="RuleBase" id="RU003357"/>
    </source>
</evidence>
<evidence type="ECO:0000256" key="5">
    <source>
        <dbReference type="ARBA" id="ARBA00023077"/>
    </source>
</evidence>
<dbReference type="EMBL" id="SMSE01000006">
    <property type="protein sequence ID" value="TDG11351.1"/>
    <property type="molecule type" value="Genomic_DNA"/>
</dbReference>
<evidence type="ECO:0000256" key="7">
    <source>
        <dbReference type="ARBA" id="ARBA00023237"/>
    </source>
</evidence>
<proteinExistence type="inferred from homology"/>
<dbReference type="OrthoDB" id="5332150at2"/>
<feature type="signal peptide" evidence="10">
    <location>
        <begin position="1"/>
        <end position="21"/>
    </location>
</feature>